<keyword evidence="1" id="KW-0472">Membrane</keyword>
<dbReference type="EMBL" id="JARKIF010000043">
    <property type="protein sequence ID" value="KAJ7608698.1"/>
    <property type="molecule type" value="Genomic_DNA"/>
</dbReference>
<keyword evidence="3" id="KW-1185">Reference proteome</keyword>
<keyword evidence="1" id="KW-0812">Transmembrane</keyword>
<reference evidence="2" key="1">
    <citation type="submission" date="2023-03" db="EMBL/GenBank/DDBJ databases">
        <title>Massive genome expansion in bonnet fungi (Mycena s.s.) driven by repeated elements and novel gene families across ecological guilds.</title>
        <authorList>
            <consortium name="Lawrence Berkeley National Laboratory"/>
            <person name="Harder C.B."/>
            <person name="Miyauchi S."/>
            <person name="Viragh M."/>
            <person name="Kuo A."/>
            <person name="Thoen E."/>
            <person name="Andreopoulos B."/>
            <person name="Lu D."/>
            <person name="Skrede I."/>
            <person name="Drula E."/>
            <person name="Henrissat B."/>
            <person name="Morin E."/>
            <person name="Kohler A."/>
            <person name="Barry K."/>
            <person name="LaButti K."/>
            <person name="Morin E."/>
            <person name="Salamov A."/>
            <person name="Lipzen A."/>
            <person name="Mereny Z."/>
            <person name="Hegedus B."/>
            <person name="Baldrian P."/>
            <person name="Stursova M."/>
            <person name="Weitz H."/>
            <person name="Taylor A."/>
            <person name="Grigoriev I.V."/>
            <person name="Nagy L.G."/>
            <person name="Martin F."/>
            <person name="Kauserud H."/>
        </authorList>
    </citation>
    <scope>NUCLEOTIDE SEQUENCE</scope>
    <source>
        <strain evidence="2">9284</strain>
    </source>
</reference>
<dbReference type="AlphaFoldDB" id="A0AAD7B396"/>
<comment type="caution">
    <text evidence="2">The sequence shown here is derived from an EMBL/GenBank/DDBJ whole genome shotgun (WGS) entry which is preliminary data.</text>
</comment>
<evidence type="ECO:0000313" key="3">
    <source>
        <dbReference type="Proteomes" id="UP001221142"/>
    </source>
</evidence>
<proteinExistence type="predicted"/>
<dbReference type="InterPro" id="IPR015943">
    <property type="entry name" value="WD40/YVTN_repeat-like_dom_sf"/>
</dbReference>
<organism evidence="2 3">
    <name type="scientific">Roridomyces roridus</name>
    <dbReference type="NCBI Taxonomy" id="1738132"/>
    <lineage>
        <taxon>Eukaryota</taxon>
        <taxon>Fungi</taxon>
        <taxon>Dikarya</taxon>
        <taxon>Basidiomycota</taxon>
        <taxon>Agaricomycotina</taxon>
        <taxon>Agaricomycetes</taxon>
        <taxon>Agaricomycetidae</taxon>
        <taxon>Agaricales</taxon>
        <taxon>Marasmiineae</taxon>
        <taxon>Mycenaceae</taxon>
        <taxon>Roridomyces</taxon>
    </lineage>
</organism>
<dbReference type="Gene3D" id="2.130.10.10">
    <property type="entry name" value="YVTN repeat-like/Quinoprotein amine dehydrogenase"/>
    <property type="match status" value="1"/>
</dbReference>
<evidence type="ECO:0000313" key="2">
    <source>
        <dbReference type="EMBL" id="KAJ7608698.1"/>
    </source>
</evidence>
<name>A0AAD7B396_9AGAR</name>
<evidence type="ECO:0000256" key="1">
    <source>
        <dbReference type="SAM" id="Phobius"/>
    </source>
</evidence>
<sequence>MDYESALTCFSGDAAVDFKSGVLCMDDPSTGTKIFSIEDKACTKAFPIPVTKTKRTRQVAFGNDGKLVVSGSDHGVVYVFNRGSGRICSDLRIEGNDWVQTVGTTEYAGVCTIFAAKSRDSVDLNDIHVWCLEKESRSCATGMCAAVIFLQALLLAVGIVIAWAVVRV</sequence>
<dbReference type="InterPro" id="IPR011043">
    <property type="entry name" value="Gal_Oxase/kelch_b-propeller"/>
</dbReference>
<protein>
    <submittedName>
        <fullName evidence="2">Uncharacterized protein</fullName>
    </submittedName>
</protein>
<dbReference type="Proteomes" id="UP001221142">
    <property type="component" value="Unassembled WGS sequence"/>
</dbReference>
<dbReference type="SUPFAM" id="SSF50965">
    <property type="entry name" value="Galactose oxidase, central domain"/>
    <property type="match status" value="1"/>
</dbReference>
<accession>A0AAD7B396</accession>
<gene>
    <name evidence="2" type="ORF">FB45DRAFT_1039376</name>
</gene>
<keyword evidence="1" id="KW-1133">Transmembrane helix</keyword>
<feature type="transmembrane region" description="Helical" evidence="1">
    <location>
        <begin position="144"/>
        <end position="166"/>
    </location>
</feature>